<keyword evidence="5" id="KW-1185">Reference proteome</keyword>
<gene>
    <name evidence="4" type="ORF">GCM10018785_19770</name>
</gene>
<evidence type="ECO:0000256" key="2">
    <source>
        <dbReference type="ARBA" id="ARBA00023163"/>
    </source>
</evidence>
<dbReference type="SUPFAM" id="SSF48498">
    <property type="entry name" value="Tetracyclin repressor-like, C-terminal domain"/>
    <property type="match status" value="1"/>
</dbReference>
<dbReference type="SUPFAM" id="SSF46689">
    <property type="entry name" value="Homeodomain-like"/>
    <property type="match status" value="1"/>
</dbReference>
<dbReference type="EMBL" id="BNBT01000020">
    <property type="protein sequence ID" value="GHE50181.1"/>
    <property type="molecule type" value="Genomic_DNA"/>
</dbReference>
<dbReference type="Pfam" id="PF13305">
    <property type="entry name" value="TetR_C_33"/>
    <property type="match status" value="1"/>
</dbReference>
<feature type="domain" description="HTH-type transcriptional regulator MT1864/Rv1816-like C-terminal" evidence="3">
    <location>
        <begin position="93"/>
        <end position="225"/>
    </location>
</feature>
<accession>A0A919DJW8</accession>
<dbReference type="Proteomes" id="UP000608024">
    <property type="component" value="Unassembled WGS sequence"/>
</dbReference>
<dbReference type="InterPro" id="IPR036271">
    <property type="entry name" value="Tet_transcr_reg_TetR-rel_C_sf"/>
</dbReference>
<dbReference type="InterPro" id="IPR025996">
    <property type="entry name" value="MT1864/Rv1816-like_C"/>
</dbReference>
<dbReference type="RefSeq" id="WP_229925516.1">
    <property type="nucleotide sequence ID" value="NZ_BNBT01000020.1"/>
</dbReference>
<proteinExistence type="predicted"/>
<reference evidence="4" key="1">
    <citation type="journal article" date="2014" name="Int. J. Syst. Evol. Microbiol.">
        <title>Complete genome sequence of Corynebacterium casei LMG S-19264T (=DSM 44701T), isolated from a smear-ripened cheese.</title>
        <authorList>
            <consortium name="US DOE Joint Genome Institute (JGI-PGF)"/>
            <person name="Walter F."/>
            <person name="Albersmeier A."/>
            <person name="Kalinowski J."/>
            <person name="Ruckert C."/>
        </authorList>
    </citation>
    <scope>NUCLEOTIDE SEQUENCE</scope>
    <source>
        <strain evidence="4">JCM 4784</strain>
    </source>
</reference>
<sequence>MTSTEAQHAGDAVVERLKEEALRRLTERHKVHLDPGAVARDAGVDPREAERHYPDGDALLSAMVLGAYTSLADSTEAAAAAALAEGADPLRRWVAIWLGIREWAMAHPEEYVLLWGRPVPGYTAPPETLEAVARIVLSMVAVLRDAHKAGELTGDRPGEEPLSDGMRQNVDALAAGLLEGLPRSVMARMFVVWTQLHGMVGFEVNSHIMDIAPDPTAVFSYGAAAMGEYIGLPRGAGQ</sequence>
<evidence type="ECO:0000313" key="5">
    <source>
        <dbReference type="Proteomes" id="UP000608024"/>
    </source>
</evidence>
<evidence type="ECO:0000259" key="3">
    <source>
        <dbReference type="Pfam" id="PF13305"/>
    </source>
</evidence>
<organism evidence="4 5">
    <name type="scientific">Streptomyces longispororuber</name>
    <dbReference type="NCBI Taxonomy" id="68230"/>
    <lineage>
        <taxon>Bacteria</taxon>
        <taxon>Bacillati</taxon>
        <taxon>Actinomycetota</taxon>
        <taxon>Actinomycetes</taxon>
        <taxon>Kitasatosporales</taxon>
        <taxon>Streptomycetaceae</taxon>
        <taxon>Streptomyces</taxon>
    </lineage>
</organism>
<keyword evidence="1" id="KW-0805">Transcription regulation</keyword>
<evidence type="ECO:0000256" key="1">
    <source>
        <dbReference type="ARBA" id="ARBA00023015"/>
    </source>
</evidence>
<evidence type="ECO:0000313" key="4">
    <source>
        <dbReference type="EMBL" id="GHE50181.1"/>
    </source>
</evidence>
<dbReference type="AlphaFoldDB" id="A0A919DJW8"/>
<protein>
    <submittedName>
        <fullName evidence="4">TetR family transcriptional regulator</fullName>
    </submittedName>
</protein>
<reference evidence="4" key="2">
    <citation type="submission" date="2020-09" db="EMBL/GenBank/DDBJ databases">
        <authorList>
            <person name="Sun Q."/>
            <person name="Ohkuma M."/>
        </authorList>
    </citation>
    <scope>NUCLEOTIDE SEQUENCE</scope>
    <source>
        <strain evidence="4">JCM 4784</strain>
    </source>
</reference>
<dbReference type="Gene3D" id="1.10.357.10">
    <property type="entry name" value="Tetracycline Repressor, domain 2"/>
    <property type="match status" value="1"/>
</dbReference>
<name>A0A919DJW8_9ACTN</name>
<dbReference type="InterPro" id="IPR009057">
    <property type="entry name" value="Homeodomain-like_sf"/>
</dbReference>
<keyword evidence="2" id="KW-0804">Transcription</keyword>
<comment type="caution">
    <text evidence="4">The sequence shown here is derived from an EMBL/GenBank/DDBJ whole genome shotgun (WGS) entry which is preliminary data.</text>
</comment>